<dbReference type="OrthoDB" id="6071166at2759"/>
<organism evidence="3 4">
    <name type="scientific">Paramuricea clavata</name>
    <name type="common">Red gorgonian</name>
    <name type="synonym">Violescent sea-whip</name>
    <dbReference type="NCBI Taxonomy" id="317549"/>
    <lineage>
        <taxon>Eukaryota</taxon>
        <taxon>Metazoa</taxon>
        <taxon>Cnidaria</taxon>
        <taxon>Anthozoa</taxon>
        <taxon>Octocorallia</taxon>
        <taxon>Malacalcyonacea</taxon>
        <taxon>Plexauridae</taxon>
        <taxon>Paramuricea</taxon>
    </lineage>
</organism>
<sequence>SRIIIIAATAGGVVFLCIVLIVLLIKYKRGRKQAPKLSPVNIPLTVETPQESLPIDQEPGYEIVATVDQKFNVARKANESENISAEGITSDYEEVGGPSSAGKTSGYETPGQNKMYEEPKKSPENPGYTELDKNRLQGRNKTDDGTYQKLVKRDSDYVIPAHERGESYGDIEMERNLPDYEELDLSKREADDYQKLVKT</sequence>
<keyword evidence="2" id="KW-0812">Transmembrane</keyword>
<protein>
    <submittedName>
        <fullName evidence="3">Uncharacterized protein</fullName>
    </submittedName>
</protein>
<evidence type="ECO:0000313" key="4">
    <source>
        <dbReference type="Proteomes" id="UP001152795"/>
    </source>
</evidence>
<name>A0A7D9JMX8_PARCT</name>
<dbReference type="AlphaFoldDB" id="A0A7D9JMX8"/>
<proteinExistence type="predicted"/>
<evidence type="ECO:0000256" key="2">
    <source>
        <dbReference type="SAM" id="Phobius"/>
    </source>
</evidence>
<feature type="region of interest" description="Disordered" evidence="1">
    <location>
        <begin position="85"/>
        <end position="148"/>
    </location>
</feature>
<keyword evidence="2" id="KW-1133">Transmembrane helix</keyword>
<feature type="non-terminal residue" evidence="3">
    <location>
        <position position="199"/>
    </location>
</feature>
<accession>A0A7D9JMX8</accession>
<gene>
    <name evidence="3" type="ORF">PACLA_8A062440</name>
</gene>
<keyword evidence="4" id="KW-1185">Reference proteome</keyword>
<reference evidence="3" key="1">
    <citation type="submission" date="2020-04" db="EMBL/GenBank/DDBJ databases">
        <authorList>
            <person name="Alioto T."/>
            <person name="Alioto T."/>
            <person name="Gomez Garrido J."/>
        </authorList>
    </citation>
    <scope>NUCLEOTIDE SEQUENCE</scope>
    <source>
        <strain evidence="3">A484AB</strain>
    </source>
</reference>
<evidence type="ECO:0000313" key="3">
    <source>
        <dbReference type="EMBL" id="CAB4033158.1"/>
    </source>
</evidence>
<feature type="compositionally biased region" description="Basic and acidic residues" evidence="1">
    <location>
        <begin position="130"/>
        <end position="148"/>
    </location>
</feature>
<comment type="caution">
    <text evidence="3">The sequence shown here is derived from an EMBL/GenBank/DDBJ whole genome shotgun (WGS) entry which is preliminary data.</text>
</comment>
<keyword evidence="2" id="KW-0472">Membrane</keyword>
<dbReference type="EMBL" id="CACRXK020018994">
    <property type="protein sequence ID" value="CAB4033158.1"/>
    <property type="molecule type" value="Genomic_DNA"/>
</dbReference>
<feature type="transmembrane region" description="Helical" evidence="2">
    <location>
        <begin position="6"/>
        <end position="25"/>
    </location>
</feature>
<evidence type="ECO:0000256" key="1">
    <source>
        <dbReference type="SAM" id="MobiDB-lite"/>
    </source>
</evidence>
<dbReference type="Proteomes" id="UP001152795">
    <property type="component" value="Unassembled WGS sequence"/>
</dbReference>
<feature type="compositionally biased region" description="Polar residues" evidence="1">
    <location>
        <begin position="101"/>
        <end position="112"/>
    </location>
</feature>